<dbReference type="AlphaFoldDB" id="A0A7I8KE05"/>
<proteinExistence type="predicted"/>
<name>A0A7I8KE05_SPIIN</name>
<organism evidence="1 2">
    <name type="scientific">Spirodela intermedia</name>
    <name type="common">Intermediate duckweed</name>
    <dbReference type="NCBI Taxonomy" id="51605"/>
    <lineage>
        <taxon>Eukaryota</taxon>
        <taxon>Viridiplantae</taxon>
        <taxon>Streptophyta</taxon>
        <taxon>Embryophyta</taxon>
        <taxon>Tracheophyta</taxon>
        <taxon>Spermatophyta</taxon>
        <taxon>Magnoliopsida</taxon>
        <taxon>Liliopsida</taxon>
        <taxon>Araceae</taxon>
        <taxon>Lemnoideae</taxon>
        <taxon>Spirodela</taxon>
    </lineage>
</organism>
<gene>
    <name evidence="1" type="ORF">SI8410_05006670</name>
</gene>
<dbReference type="EMBL" id="LR746268">
    <property type="protein sequence ID" value="CAA7396007.1"/>
    <property type="molecule type" value="Genomic_DNA"/>
</dbReference>
<protein>
    <submittedName>
        <fullName evidence="1">Uncharacterized protein</fullName>
    </submittedName>
</protein>
<evidence type="ECO:0000313" key="2">
    <source>
        <dbReference type="Proteomes" id="UP000663760"/>
    </source>
</evidence>
<evidence type="ECO:0000313" key="1">
    <source>
        <dbReference type="EMBL" id="CAA7396007.1"/>
    </source>
</evidence>
<sequence length="61" mass="7135">MQVICFGFPTMVASESQKSGTEQHSVLHKNGNEREAMRPLKWKSVHHFDKKLEEIDSYRKC</sequence>
<keyword evidence="2" id="KW-1185">Reference proteome</keyword>
<dbReference type="Proteomes" id="UP000663760">
    <property type="component" value="Chromosome 5"/>
</dbReference>
<reference evidence="1" key="1">
    <citation type="submission" date="2020-02" db="EMBL/GenBank/DDBJ databases">
        <authorList>
            <person name="Scholz U."/>
            <person name="Mascher M."/>
            <person name="Fiebig A."/>
        </authorList>
    </citation>
    <scope>NUCLEOTIDE SEQUENCE</scope>
</reference>
<accession>A0A7I8KE05</accession>